<dbReference type="InterPro" id="IPR011042">
    <property type="entry name" value="6-blade_b-propeller_TolB-like"/>
</dbReference>
<evidence type="ECO:0000313" key="1">
    <source>
        <dbReference type="EMBL" id="TXE88047.1"/>
    </source>
</evidence>
<protein>
    <submittedName>
        <fullName evidence="1">ATP-binding protein</fullName>
    </submittedName>
</protein>
<evidence type="ECO:0000313" key="2">
    <source>
        <dbReference type="Proteomes" id="UP000321629"/>
    </source>
</evidence>
<keyword evidence="1" id="KW-0067">ATP-binding</keyword>
<dbReference type="SUPFAM" id="SSF63829">
    <property type="entry name" value="Calcium-dependent phosphotriesterase"/>
    <property type="match status" value="1"/>
</dbReference>
<accession>A0A5C7E1X3</accession>
<reference evidence="1 2" key="1">
    <citation type="submission" date="2019-07" db="EMBL/GenBank/DDBJ databases">
        <title>Rapid identification of Enteric Bacteria from Whole Genome Sequences (WGS) using Average Nucleotide Identity (ANI).</title>
        <authorList>
            <person name="Lane C."/>
        </authorList>
    </citation>
    <scope>NUCLEOTIDE SEQUENCE [LARGE SCALE GENOMIC DNA]</scope>
    <source>
        <strain evidence="1 2">2016D-0084</strain>
    </source>
</reference>
<organism evidence="1 2">
    <name type="scientific">Campylobacter volucris</name>
    <dbReference type="NCBI Taxonomy" id="1031542"/>
    <lineage>
        <taxon>Bacteria</taxon>
        <taxon>Pseudomonadati</taxon>
        <taxon>Campylobacterota</taxon>
        <taxon>Epsilonproteobacteria</taxon>
        <taxon>Campylobacterales</taxon>
        <taxon>Campylobacteraceae</taxon>
        <taxon>Campylobacter</taxon>
    </lineage>
</organism>
<sequence length="275" mass="31130">MKKSIFLSFVLLCGANALDIKEVKGFAHPESIYVDKNEIYVSNLGKELNPLAKDNDGFISKLDNNGNISKLKFIQNLNAPKGMFKINDVLYVVDIDIVYGFKDNKEVFKLPIKNAVFLNDIVALNDDILLISDTVTGLVYKVFLKENKYEEFIQLDPSYGGPNGLLVYKDKLFIAGYDPSDKMGGKIISVDINTKQIQELSDKIEQFDGIVMDKDQNILVSSWGKNLQGYVYVLKNNKEEKLDLPFIKGSADMFFDGKYLWVPKMAENAIIRVRL</sequence>
<comment type="caution">
    <text evidence="1">The sequence shown here is derived from an EMBL/GenBank/DDBJ whole genome shotgun (WGS) entry which is preliminary data.</text>
</comment>
<dbReference type="GO" id="GO:0005524">
    <property type="term" value="F:ATP binding"/>
    <property type="evidence" value="ECO:0007669"/>
    <property type="project" value="UniProtKB-KW"/>
</dbReference>
<dbReference type="RefSeq" id="WP_147555519.1">
    <property type="nucleotide sequence ID" value="NZ_VOWJ01000023.1"/>
</dbReference>
<gene>
    <name evidence="1" type="ORF">FPD38_04205</name>
</gene>
<dbReference type="AlphaFoldDB" id="A0A5C7E1X3"/>
<proteinExistence type="predicted"/>
<dbReference type="Gene3D" id="2.120.10.30">
    <property type="entry name" value="TolB, C-terminal domain"/>
    <property type="match status" value="1"/>
</dbReference>
<keyword evidence="1" id="KW-0547">Nucleotide-binding</keyword>
<name>A0A5C7E1X3_9BACT</name>
<dbReference type="EMBL" id="VOWJ01000023">
    <property type="protein sequence ID" value="TXE88047.1"/>
    <property type="molecule type" value="Genomic_DNA"/>
</dbReference>
<dbReference type="Proteomes" id="UP000321629">
    <property type="component" value="Unassembled WGS sequence"/>
</dbReference>